<dbReference type="AlphaFoldDB" id="A0A9Q3F300"/>
<dbReference type="EMBL" id="AVOT02035377">
    <property type="protein sequence ID" value="MBW0529730.1"/>
    <property type="molecule type" value="Genomic_DNA"/>
</dbReference>
<sequence length="103" mass="11463">MAPTDIWDINKTYKCFKSVRFIEPPCINCQKKGVPCVESATARSPRCQFCSLGKEIDPSPTITSQTIPEDYGAAPRRVEDLGWKLLLMNLQLLIPPLATPIVS</sequence>
<proteinExistence type="predicted"/>
<reference evidence="1" key="1">
    <citation type="submission" date="2021-03" db="EMBL/GenBank/DDBJ databases">
        <title>Draft genome sequence of rust myrtle Austropuccinia psidii MF-1, a brazilian biotype.</title>
        <authorList>
            <person name="Quecine M.C."/>
            <person name="Pachon D.M.R."/>
            <person name="Bonatelli M.L."/>
            <person name="Correr F.H."/>
            <person name="Franceschini L.M."/>
            <person name="Leite T.F."/>
            <person name="Margarido G.R.A."/>
            <person name="Almeida C.A."/>
            <person name="Ferrarezi J.A."/>
            <person name="Labate C.A."/>
        </authorList>
    </citation>
    <scope>NUCLEOTIDE SEQUENCE</scope>
    <source>
        <strain evidence="1">MF-1</strain>
    </source>
</reference>
<keyword evidence="2" id="KW-1185">Reference proteome</keyword>
<accession>A0A9Q3F300</accession>
<evidence type="ECO:0000313" key="2">
    <source>
        <dbReference type="Proteomes" id="UP000765509"/>
    </source>
</evidence>
<organism evidence="1 2">
    <name type="scientific">Austropuccinia psidii MF-1</name>
    <dbReference type="NCBI Taxonomy" id="1389203"/>
    <lineage>
        <taxon>Eukaryota</taxon>
        <taxon>Fungi</taxon>
        <taxon>Dikarya</taxon>
        <taxon>Basidiomycota</taxon>
        <taxon>Pucciniomycotina</taxon>
        <taxon>Pucciniomycetes</taxon>
        <taxon>Pucciniales</taxon>
        <taxon>Sphaerophragmiaceae</taxon>
        <taxon>Austropuccinia</taxon>
    </lineage>
</organism>
<protein>
    <submittedName>
        <fullName evidence="1">Uncharacterized protein</fullName>
    </submittedName>
</protein>
<dbReference type="Proteomes" id="UP000765509">
    <property type="component" value="Unassembled WGS sequence"/>
</dbReference>
<gene>
    <name evidence="1" type="ORF">O181_069445</name>
</gene>
<name>A0A9Q3F300_9BASI</name>
<comment type="caution">
    <text evidence="1">The sequence shown here is derived from an EMBL/GenBank/DDBJ whole genome shotgun (WGS) entry which is preliminary data.</text>
</comment>
<evidence type="ECO:0000313" key="1">
    <source>
        <dbReference type="EMBL" id="MBW0529730.1"/>
    </source>
</evidence>